<gene>
    <name evidence="1" type="ORF">POCTA_138.1.T0060214</name>
</gene>
<accession>A0A8S1S831</accession>
<evidence type="ECO:0000313" key="2">
    <source>
        <dbReference type="Proteomes" id="UP000683925"/>
    </source>
</evidence>
<organism evidence="1 2">
    <name type="scientific">Paramecium octaurelia</name>
    <dbReference type="NCBI Taxonomy" id="43137"/>
    <lineage>
        <taxon>Eukaryota</taxon>
        <taxon>Sar</taxon>
        <taxon>Alveolata</taxon>
        <taxon>Ciliophora</taxon>
        <taxon>Intramacronucleata</taxon>
        <taxon>Oligohymenophorea</taxon>
        <taxon>Peniculida</taxon>
        <taxon>Parameciidae</taxon>
        <taxon>Paramecium</taxon>
    </lineage>
</organism>
<reference evidence="1" key="1">
    <citation type="submission" date="2021-01" db="EMBL/GenBank/DDBJ databases">
        <authorList>
            <consortium name="Genoscope - CEA"/>
            <person name="William W."/>
        </authorList>
    </citation>
    <scope>NUCLEOTIDE SEQUENCE</scope>
</reference>
<name>A0A8S1S831_PAROT</name>
<proteinExistence type="predicted"/>
<protein>
    <submittedName>
        <fullName evidence="1">Uncharacterized protein</fullName>
    </submittedName>
</protein>
<dbReference type="AlphaFoldDB" id="A0A8S1S831"/>
<dbReference type="Proteomes" id="UP000683925">
    <property type="component" value="Unassembled WGS sequence"/>
</dbReference>
<dbReference type="EMBL" id="CAJJDP010000005">
    <property type="protein sequence ID" value="CAD8135094.1"/>
    <property type="molecule type" value="Genomic_DNA"/>
</dbReference>
<evidence type="ECO:0000313" key="1">
    <source>
        <dbReference type="EMBL" id="CAD8135094.1"/>
    </source>
</evidence>
<sequence length="104" mass="12330">MVDLDTMFNNYNIQFKQRIQIEILKLSREQLLKIYASSPIFSIPYGTLSELLITGELLKKNFKEGREVYIFDWLDGTIKKINYKHNIQNIITFSYSKKLQLFSS</sequence>
<keyword evidence="2" id="KW-1185">Reference proteome</keyword>
<comment type="caution">
    <text evidence="1">The sequence shown here is derived from an EMBL/GenBank/DDBJ whole genome shotgun (WGS) entry which is preliminary data.</text>
</comment>